<feature type="domain" description="Tyr recombinase" evidence="2">
    <location>
        <begin position="1"/>
        <end position="142"/>
    </location>
</feature>
<dbReference type="PROSITE" id="PS51898">
    <property type="entry name" value="TYR_RECOMBINASE"/>
    <property type="match status" value="1"/>
</dbReference>
<gene>
    <name evidence="3" type="ORF">S01H1_18383</name>
</gene>
<proteinExistence type="predicted"/>
<dbReference type="SUPFAM" id="SSF56349">
    <property type="entry name" value="DNA breaking-rejoining enzymes"/>
    <property type="match status" value="1"/>
</dbReference>
<accession>X0TVG6</accession>
<keyword evidence="1" id="KW-0233">DNA recombination</keyword>
<evidence type="ECO:0000259" key="2">
    <source>
        <dbReference type="PROSITE" id="PS51898"/>
    </source>
</evidence>
<organism evidence="3">
    <name type="scientific">marine sediment metagenome</name>
    <dbReference type="NCBI Taxonomy" id="412755"/>
    <lineage>
        <taxon>unclassified sequences</taxon>
        <taxon>metagenomes</taxon>
        <taxon>ecological metagenomes</taxon>
    </lineage>
</organism>
<evidence type="ECO:0000256" key="1">
    <source>
        <dbReference type="ARBA" id="ARBA00023172"/>
    </source>
</evidence>
<dbReference type="InterPro" id="IPR013762">
    <property type="entry name" value="Integrase-like_cat_sf"/>
</dbReference>
<protein>
    <recommendedName>
        <fullName evidence="2">Tyr recombinase domain-containing protein</fullName>
    </recommendedName>
</protein>
<dbReference type="GO" id="GO:0015074">
    <property type="term" value="P:DNA integration"/>
    <property type="evidence" value="ECO:0007669"/>
    <property type="project" value="InterPro"/>
</dbReference>
<dbReference type="InterPro" id="IPR011010">
    <property type="entry name" value="DNA_brk_join_enz"/>
</dbReference>
<comment type="caution">
    <text evidence="3">The sequence shown here is derived from an EMBL/GenBank/DDBJ whole genome shotgun (WGS) entry which is preliminary data.</text>
</comment>
<dbReference type="InterPro" id="IPR002104">
    <property type="entry name" value="Integrase_catalytic"/>
</dbReference>
<dbReference type="GO" id="GO:0006310">
    <property type="term" value="P:DNA recombination"/>
    <property type="evidence" value="ECO:0007669"/>
    <property type="project" value="UniProtKB-KW"/>
</dbReference>
<dbReference type="GO" id="GO:0003677">
    <property type="term" value="F:DNA binding"/>
    <property type="evidence" value="ECO:0007669"/>
    <property type="project" value="InterPro"/>
</dbReference>
<dbReference type="AlphaFoldDB" id="X0TVG6"/>
<dbReference type="EMBL" id="BARS01009825">
    <property type="protein sequence ID" value="GAF80110.1"/>
    <property type="molecule type" value="Genomic_DNA"/>
</dbReference>
<evidence type="ECO:0000313" key="3">
    <source>
        <dbReference type="EMBL" id="GAF80110.1"/>
    </source>
</evidence>
<sequence length="203" mass="23679">MKWENIIMDDPDIYSLDLYSKKNRNGTLKKRPSPPLEQAVYFLNELKEESNSPYVFPSKIDLNNYISSGSVSKWFARLTKKVFGKSVTNYLLRHTTAERFHVLVAEGKMSVENACLMLGQTEKTWRKHYSHTDEKKQRKLLNKQVLDVDYIAPEKKAKLEEQVDLLGKIILKTSFKSKDDFSKEEIKEVEKDLMKLIQASKKD</sequence>
<reference evidence="3" key="1">
    <citation type="journal article" date="2014" name="Front. Microbiol.">
        <title>High frequency of phylogenetically diverse reductive dehalogenase-homologous genes in deep subseafloor sedimentary metagenomes.</title>
        <authorList>
            <person name="Kawai M."/>
            <person name="Futagami T."/>
            <person name="Toyoda A."/>
            <person name="Takaki Y."/>
            <person name="Nishi S."/>
            <person name="Hori S."/>
            <person name="Arai W."/>
            <person name="Tsubouchi T."/>
            <person name="Morono Y."/>
            <person name="Uchiyama I."/>
            <person name="Ito T."/>
            <person name="Fujiyama A."/>
            <person name="Inagaki F."/>
            <person name="Takami H."/>
        </authorList>
    </citation>
    <scope>NUCLEOTIDE SEQUENCE</scope>
    <source>
        <strain evidence="3">Expedition CK06-06</strain>
    </source>
</reference>
<name>X0TVG6_9ZZZZ</name>
<dbReference type="Gene3D" id="1.10.443.10">
    <property type="entry name" value="Intergrase catalytic core"/>
    <property type="match status" value="1"/>
</dbReference>